<keyword evidence="4" id="KW-0732">Signal</keyword>
<evidence type="ECO:0000256" key="4">
    <source>
        <dbReference type="ARBA" id="ARBA00022729"/>
    </source>
</evidence>
<dbReference type="PRINTS" id="PR00724">
    <property type="entry name" value="CRBOXYPTASEC"/>
</dbReference>
<protein>
    <recommendedName>
        <fullName evidence="7">Carboxypeptidase</fullName>
        <ecNumber evidence="7">3.4.16.-</ecNumber>
    </recommendedName>
</protein>
<keyword evidence="2 7" id="KW-0121">Carboxypeptidase</keyword>
<evidence type="ECO:0000256" key="2">
    <source>
        <dbReference type="ARBA" id="ARBA00022645"/>
    </source>
</evidence>
<organism evidence="8 9">
    <name type="scientific">Henosepilachna vigintioctopunctata</name>
    <dbReference type="NCBI Taxonomy" id="420089"/>
    <lineage>
        <taxon>Eukaryota</taxon>
        <taxon>Metazoa</taxon>
        <taxon>Ecdysozoa</taxon>
        <taxon>Arthropoda</taxon>
        <taxon>Hexapoda</taxon>
        <taxon>Insecta</taxon>
        <taxon>Pterygota</taxon>
        <taxon>Neoptera</taxon>
        <taxon>Endopterygota</taxon>
        <taxon>Coleoptera</taxon>
        <taxon>Polyphaga</taxon>
        <taxon>Cucujiformia</taxon>
        <taxon>Coccinelloidea</taxon>
        <taxon>Coccinellidae</taxon>
        <taxon>Epilachninae</taxon>
        <taxon>Epilachnini</taxon>
        <taxon>Henosepilachna</taxon>
    </lineage>
</organism>
<dbReference type="GO" id="GO:0004185">
    <property type="term" value="F:serine-type carboxypeptidase activity"/>
    <property type="evidence" value="ECO:0007669"/>
    <property type="project" value="UniProtKB-UniRule"/>
</dbReference>
<comment type="similarity">
    <text evidence="1 7">Belongs to the peptidase S10 family.</text>
</comment>
<accession>A0AAW1UAM8</accession>
<sequence>MLYVDNPVGAGFSFTEGGYCKNQTQIGEEVYEALRQFFIIFPEIVSNDFFISGESYGGKYSIAVAHTIHKKNPTAHSKINLKGISCGNGVVDPEHEVYYAEYYYQLGLIDFNTKKVIEKLEMRAAEKIHKHEYKLGLSYMTEAVLSRHSIFAAASGFEGNFYNLLSWNHTVNNTNIEKFLARADIRVALHVGNRTFQDGGVVMEHLLDEMMVSLAPLMIELLNHYRVLVYSGQLDLIVPYPITLNYLRHLNFSSVEEYKTAKRSVWRIEEDIAGYVKKAGNLTEVMVRNAGHMAIHDQPSWLYYLFRQFFRNKSIV</sequence>
<dbReference type="AlphaFoldDB" id="A0AAW1UAM8"/>
<evidence type="ECO:0000256" key="3">
    <source>
        <dbReference type="ARBA" id="ARBA00022670"/>
    </source>
</evidence>
<dbReference type="SUPFAM" id="SSF53474">
    <property type="entry name" value="alpha/beta-Hydrolases"/>
    <property type="match status" value="1"/>
</dbReference>
<keyword evidence="9" id="KW-1185">Reference proteome</keyword>
<evidence type="ECO:0000313" key="8">
    <source>
        <dbReference type="EMBL" id="KAK9877322.1"/>
    </source>
</evidence>
<evidence type="ECO:0000256" key="5">
    <source>
        <dbReference type="ARBA" id="ARBA00022801"/>
    </source>
</evidence>
<comment type="caution">
    <text evidence="8">The sequence shown here is derived from an EMBL/GenBank/DDBJ whole genome shotgun (WGS) entry which is preliminary data.</text>
</comment>
<dbReference type="PROSITE" id="PS00131">
    <property type="entry name" value="CARBOXYPEPT_SER_SER"/>
    <property type="match status" value="1"/>
</dbReference>
<keyword evidence="3 7" id="KW-0645">Protease</keyword>
<reference evidence="8 9" key="1">
    <citation type="submission" date="2023-03" db="EMBL/GenBank/DDBJ databases">
        <title>Genome insight into feeding habits of ladybird beetles.</title>
        <authorList>
            <person name="Li H.-S."/>
            <person name="Huang Y.-H."/>
            <person name="Pang H."/>
        </authorList>
    </citation>
    <scope>NUCLEOTIDE SEQUENCE [LARGE SCALE GENOMIC DNA]</scope>
    <source>
        <strain evidence="8">SYSU_2023b</strain>
        <tissue evidence="8">Whole body</tissue>
    </source>
</reference>
<dbReference type="PANTHER" id="PTHR11802">
    <property type="entry name" value="SERINE PROTEASE FAMILY S10 SERINE CARBOXYPEPTIDASE"/>
    <property type="match status" value="1"/>
</dbReference>
<gene>
    <name evidence="8" type="ORF">WA026_017719</name>
</gene>
<dbReference type="EMBL" id="JARQZJ010000041">
    <property type="protein sequence ID" value="KAK9877322.1"/>
    <property type="molecule type" value="Genomic_DNA"/>
</dbReference>
<dbReference type="EC" id="3.4.16.-" evidence="7"/>
<dbReference type="PANTHER" id="PTHR11802:SF472">
    <property type="entry name" value="SERINE CARBOXYPEPTIDASE CPVL-RELATED"/>
    <property type="match status" value="1"/>
</dbReference>
<dbReference type="Pfam" id="PF00450">
    <property type="entry name" value="Peptidase_S10"/>
    <property type="match status" value="1"/>
</dbReference>
<keyword evidence="5 7" id="KW-0378">Hydrolase</keyword>
<proteinExistence type="inferred from homology"/>
<evidence type="ECO:0000256" key="7">
    <source>
        <dbReference type="RuleBase" id="RU361156"/>
    </source>
</evidence>
<dbReference type="GO" id="GO:0006508">
    <property type="term" value="P:proteolysis"/>
    <property type="evidence" value="ECO:0007669"/>
    <property type="project" value="UniProtKB-KW"/>
</dbReference>
<dbReference type="Proteomes" id="UP001431783">
    <property type="component" value="Unassembled WGS sequence"/>
</dbReference>
<keyword evidence="6" id="KW-0325">Glycoprotein</keyword>
<dbReference type="InterPro" id="IPR018202">
    <property type="entry name" value="Ser_caboxypep_ser_AS"/>
</dbReference>
<dbReference type="InterPro" id="IPR029058">
    <property type="entry name" value="AB_hydrolase_fold"/>
</dbReference>
<evidence type="ECO:0000256" key="6">
    <source>
        <dbReference type="ARBA" id="ARBA00023180"/>
    </source>
</evidence>
<evidence type="ECO:0000256" key="1">
    <source>
        <dbReference type="ARBA" id="ARBA00009431"/>
    </source>
</evidence>
<dbReference type="InterPro" id="IPR001563">
    <property type="entry name" value="Peptidase_S10"/>
</dbReference>
<evidence type="ECO:0000313" key="9">
    <source>
        <dbReference type="Proteomes" id="UP001431783"/>
    </source>
</evidence>
<dbReference type="Gene3D" id="3.40.50.1820">
    <property type="entry name" value="alpha/beta hydrolase"/>
    <property type="match status" value="1"/>
</dbReference>
<name>A0AAW1UAM8_9CUCU</name>